<dbReference type="PANTHER" id="PTHR43861">
    <property type="entry name" value="TRANS-ACONITATE 2-METHYLTRANSFERASE-RELATED"/>
    <property type="match status" value="1"/>
</dbReference>
<feature type="compositionally biased region" description="Basic and acidic residues" evidence="2">
    <location>
        <begin position="227"/>
        <end position="244"/>
    </location>
</feature>
<organism evidence="4 5">
    <name type="scientific">Pseudofrankia asymbiotica</name>
    <dbReference type="NCBI Taxonomy" id="1834516"/>
    <lineage>
        <taxon>Bacteria</taxon>
        <taxon>Bacillati</taxon>
        <taxon>Actinomycetota</taxon>
        <taxon>Actinomycetes</taxon>
        <taxon>Frankiales</taxon>
        <taxon>Frankiaceae</taxon>
        <taxon>Pseudofrankia</taxon>
    </lineage>
</organism>
<feature type="compositionally biased region" description="Basic and acidic residues" evidence="2">
    <location>
        <begin position="1"/>
        <end position="46"/>
    </location>
</feature>
<feature type="compositionally biased region" description="Low complexity" evidence="2">
    <location>
        <begin position="215"/>
        <end position="226"/>
    </location>
</feature>
<feature type="region of interest" description="Disordered" evidence="2">
    <location>
        <begin position="259"/>
        <end position="365"/>
    </location>
</feature>
<feature type="compositionally biased region" description="Pro residues" evidence="2">
    <location>
        <begin position="335"/>
        <end position="359"/>
    </location>
</feature>
<evidence type="ECO:0000313" key="4">
    <source>
        <dbReference type="EMBL" id="ONH31883.1"/>
    </source>
</evidence>
<sequence>MGDQARHDGNVDGTRPGDTRPGDRRSDDWLSDDRMTEERRADDARRSGQTAPAHAPESPARPRAAERRPDPLTDPLPELATPDDQSDQNDQGDQGDPGAWPYPDEAPPGHGRSGSDRAAHHAGGAGRAGAGRAGAGRAGAGRAGASRRLAGTGTAATRLAWPAAGPGPYGSGLSSPYGSDPYAQFGARHWDEPSPPDSPIADQSADHHDEDDIADPGPDAAAAAGAHAEHPHLAEWAERADRAAERAWSWFGRLADQAAARLPTHPPETTGPRAMPPPAPGIPAATPQDSPAASRPGANPLPDATPSGAPTGGPAGQHVGPDEPGEITVDRFAPSTPPVLPPGDVPPGEVPPGDVPPGEAPAGARTVRPTVGYALRGGEADAHRLATQSRALEPGTEAFLTGLGLGPGWRCLDVGCGHGQVSVLLAGRVRPGGRIVGVDGDPASLRVARHNAAQVGARVAFLNADAGGLPASRGGFDLAYCRLLLGHLADPMETLRAMATAVRPGGVVAVEDVYLTVPTTPPQDAPPGVLTELIELMTMTIRAQGGDPQIGPRLPALFTAVGLTDISAGLSAAPLPFDSPLLLAEALDATRDATLDAGLASAAHLDDLRAALLAVPQPALTAMAGAVRLYQVAGRRPPRISARAA</sequence>
<reference evidence="5" key="1">
    <citation type="submission" date="2016-10" db="EMBL/GenBank/DDBJ databases">
        <title>Frankia sp. NRRL B-16386 Genome sequencing.</title>
        <authorList>
            <person name="Ghodhbane-Gtari F."/>
            <person name="Swanson E."/>
            <person name="Gueddou A."/>
            <person name="Hezbri K."/>
            <person name="Ktari K."/>
            <person name="Nouioui I."/>
            <person name="Morris K."/>
            <person name="Simpson S."/>
            <person name="Abebe-Akele F."/>
            <person name="Thomas K."/>
            <person name="Gtari M."/>
            <person name="Tisa L.S."/>
        </authorList>
    </citation>
    <scope>NUCLEOTIDE SEQUENCE [LARGE SCALE GENOMIC DNA]</scope>
    <source>
        <strain evidence="5">NRRL B-16386</strain>
    </source>
</reference>
<dbReference type="CDD" id="cd02440">
    <property type="entry name" value="AdoMet_MTases"/>
    <property type="match status" value="1"/>
</dbReference>
<evidence type="ECO:0000313" key="5">
    <source>
        <dbReference type="Proteomes" id="UP000188929"/>
    </source>
</evidence>
<dbReference type="InterPro" id="IPR029063">
    <property type="entry name" value="SAM-dependent_MTases_sf"/>
</dbReference>
<comment type="caution">
    <text evidence="4">The sequence shown here is derived from an EMBL/GenBank/DDBJ whole genome shotgun (WGS) entry which is preliminary data.</text>
</comment>
<dbReference type="EMBL" id="MOMC01000014">
    <property type="protein sequence ID" value="ONH31883.1"/>
    <property type="molecule type" value="Genomic_DNA"/>
</dbReference>
<feature type="compositionally biased region" description="Gly residues" evidence="2">
    <location>
        <begin position="123"/>
        <end position="142"/>
    </location>
</feature>
<feature type="region of interest" description="Disordered" evidence="2">
    <location>
        <begin position="1"/>
        <end position="244"/>
    </location>
</feature>
<dbReference type="STRING" id="1834516.BL253_06970"/>
<feature type="compositionally biased region" description="Low complexity" evidence="2">
    <location>
        <begin position="51"/>
        <end position="62"/>
    </location>
</feature>
<feature type="compositionally biased region" description="Low complexity" evidence="2">
    <location>
        <begin position="171"/>
        <end position="182"/>
    </location>
</feature>
<dbReference type="InterPro" id="IPR025714">
    <property type="entry name" value="Methyltranfer_dom"/>
</dbReference>
<gene>
    <name evidence="4" type="ORF">BL253_06970</name>
</gene>
<proteinExistence type="predicted"/>
<keyword evidence="1" id="KW-0808">Transferase</keyword>
<keyword evidence="5" id="KW-1185">Reference proteome</keyword>
<dbReference type="SUPFAM" id="SSF53335">
    <property type="entry name" value="S-adenosyl-L-methionine-dependent methyltransferases"/>
    <property type="match status" value="1"/>
</dbReference>
<dbReference type="AlphaFoldDB" id="A0A1V2IFA7"/>
<protein>
    <recommendedName>
        <fullName evidence="3">Methyltransferase domain-containing protein</fullName>
    </recommendedName>
</protein>
<feature type="compositionally biased region" description="Low complexity" evidence="2">
    <location>
        <begin position="143"/>
        <end position="160"/>
    </location>
</feature>
<dbReference type="Pfam" id="PF13847">
    <property type="entry name" value="Methyltransf_31"/>
    <property type="match status" value="1"/>
</dbReference>
<dbReference type="RefSeq" id="WP_096335933.1">
    <property type="nucleotide sequence ID" value="NZ_MOMC01000014.1"/>
</dbReference>
<evidence type="ECO:0000259" key="3">
    <source>
        <dbReference type="Pfam" id="PF13847"/>
    </source>
</evidence>
<accession>A0A1V2IFA7</accession>
<evidence type="ECO:0000256" key="2">
    <source>
        <dbReference type="SAM" id="MobiDB-lite"/>
    </source>
</evidence>
<dbReference type="GO" id="GO:0016740">
    <property type="term" value="F:transferase activity"/>
    <property type="evidence" value="ECO:0007669"/>
    <property type="project" value="UniProtKB-KW"/>
</dbReference>
<feature type="domain" description="Methyltransferase" evidence="3">
    <location>
        <begin position="408"/>
        <end position="514"/>
    </location>
</feature>
<dbReference type="Proteomes" id="UP000188929">
    <property type="component" value="Unassembled WGS sequence"/>
</dbReference>
<evidence type="ECO:0000256" key="1">
    <source>
        <dbReference type="ARBA" id="ARBA00022679"/>
    </source>
</evidence>
<name>A0A1V2IFA7_9ACTN</name>
<dbReference type="PANTHER" id="PTHR43861:SF3">
    <property type="entry name" value="PUTATIVE (AFU_ORTHOLOGUE AFUA_2G14390)-RELATED"/>
    <property type="match status" value="1"/>
</dbReference>
<dbReference type="Gene3D" id="3.40.50.150">
    <property type="entry name" value="Vaccinia Virus protein VP39"/>
    <property type="match status" value="1"/>
</dbReference>